<organism evidence="2 3">
    <name type="scientific">Lederbergia graminis</name>
    <dbReference type="NCBI Taxonomy" id="735518"/>
    <lineage>
        <taxon>Bacteria</taxon>
        <taxon>Bacillati</taxon>
        <taxon>Bacillota</taxon>
        <taxon>Bacilli</taxon>
        <taxon>Bacillales</taxon>
        <taxon>Bacillaceae</taxon>
        <taxon>Lederbergia</taxon>
    </lineage>
</organism>
<evidence type="ECO:0000313" key="3">
    <source>
        <dbReference type="Proteomes" id="UP001596147"/>
    </source>
</evidence>
<comment type="caution">
    <text evidence="2">The sequence shown here is derived from an EMBL/GenBank/DDBJ whole genome shotgun (WGS) entry which is preliminary data.</text>
</comment>
<gene>
    <name evidence="2" type="ORF">ACFPM4_16010</name>
</gene>
<keyword evidence="3" id="KW-1185">Reference proteome</keyword>
<keyword evidence="1" id="KW-0472">Membrane</keyword>
<evidence type="ECO:0000313" key="2">
    <source>
        <dbReference type="EMBL" id="MFC5466223.1"/>
    </source>
</evidence>
<protein>
    <submittedName>
        <fullName evidence="2">DUF3592 domain-containing protein</fullName>
    </submittedName>
</protein>
<reference evidence="3" key="1">
    <citation type="journal article" date="2019" name="Int. J. Syst. Evol. Microbiol.">
        <title>The Global Catalogue of Microorganisms (GCM) 10K type strain sequencing project: providing services to taxonomists for standard genome sequencing and annotation.</title>
        <authorList>
            <consortium name="The Broad Institute Genomics Platform"/>
            <consortium name="The Broad Institute Genome Sequencing Center for Infectious Disease"/>
            <person name="Wu L."/>
            <person name="Ma J."/>
        </authorList>
    </citation>
    <scope>NUCLEOTIDE SEQUENCE [LARGE SCALE GENOMIC DNA]</scope>
    <source>
        <strain evidence="3">CGMCC 1.12237</strain>
    </source>
</reference>
<sequence>MEAIDVGKIIPAIACIVIMVPAGIGFILAGLYFIKKRQRIKRNGEVIELPVIRMIEDSSNVSSSDGNYHGPSYYPVFELPYNGKVYELKTETWSHKTKEGDRIKIHFNKENPYEYEIYRDKRMPFVSVMFFATGVVMIVIAIFLAIFFSFFL</sequence>
<evidence type="ECO:0000256" key="1">
    <source>
        <dbReference type="SAM" id="Phobius"/>
    </source>
</evidence>
<keyword evidence="1" id="KW-1133">Transmembrane helix</keyword>
<dbReference type="EMBL" id="JBHSMC010000023">
    <property type="protein sequence ID" value="MFC5466223.1"/>
    <property type="molecule type" value="Genomic_DNA"/>
</dbReference>
<feature type="transmembrane region" description="Helical" evidence="1">
    <location>
        <begin position="125"/>
        <end position="151"/>
    </location>
</feature>
<feature type="transmembrane region" description="Helical" evidence="1">
    <location>
        <begin position="6"/>
        <end position="34"/>
    </location>
</feature>
<name>A0ABW0LNP2_9BACI</name>
<proteinExistence type="predicted"/>
<keyword evidence="1" id="KW-0812">Transmembrane</keyword>
<dbReference type="RefSeq" id="WP_382353929.1">
    <property type="nucleotide sequence ID" value="NZ_JBHSMC010000023.1"/>
</dbReference>
<accession>A0ABW0LNP2</accession>
<dbReference type="Proteomes" id="UP001596147">
    <property type="component" value="Unassembled WGS sequence"/>
</dbReference>